<name>A0A8H8RAC7_9HELO</name>
<dbReference type="InterPro" id="IPR036526">
    <property type="entry name" value="C-N_Hydrolase_sf"/>
</dbReference>
<dbReference type="InterPro" id="IPR050345">
    <property type="entry name" value="Aliph_Amidase/BUP"/>
</dbReference>
<evidence type="ECO:0000313" key="3">
    <source>
        <dbReference type="EMBL" id="TVY30904.1"/>
    </source>
</evidence>
<sequence>MASPLPIPRVALIQIPIQTETTPTLQLRKATELIIRAARENADLAVLPEMFLGWTPTTPKAKDEYATQCAEAISHFQALAEEHSINIIPGSICEAEKSGHGKTSYYNTTYYISRAGAILLSYRKVNLWVDERLAFSKGDVHRVIDTPEFGKLGLLICWDLAFPEAFRMLIKQGARMIVIPTQWRSSDCGPAGLKHNPLSETTFIDSVICARAFENNACVVFCNVGGPETEGNFGGSQVTLPFKGAIAKLGPEEEMRVVEIEFGGILGDAEEVWGIRGDVASEGWYDAKRS</sequence>
<dbReference type="Pfam" id="PF00795">
    <property type="entry name" value="CN_hydrolase"/>
    <property type="match status" value="1"/>
</dbReference>
<gene>
    <name evidence="3" type="primary">mtnU</name>
    <name evidence="3" type="ORF">LHYA1_G000801</name>
</gene>
<dbReference type="GeneID" id="41980999"/>
<dbReference type="PANTHER" id="PTHR43674:SF16">
    <property type="entry name" value="CARBON-NITROGEN FAMILY, PUTATIVE (AFU_ORTHOLOGUE AFUA_5G02350)-RELATED"/>
    <property type="match status" value="1"/>
</dbReference>
<evidence type="ECO:0000313" key="4">
    <source>
        <dbReference type="Proteomes" id="UP000431533"/>
    </source>
</evidence>
<evidence type="ECO:0000259" key="2">
    <source>
        <dbReference type="PROSITE" id="PS50263"/>
    </source>
</evidence>
<comment type="caution">
    <text evidence="3">The sequence shown here is derived from an EMBL/GenBank/DDBJ whole genome shotgun (WGS) entry which is preliminary data.</text>
</comment>
<feature type="domain" description="CN hydrolase" evidence="2">
    <location>
        <begin position="8"/>
        <end position="264"/>
    </location>
</feature>
<dbReference type="InterPro" id="IPR003010">
    <property type="entry name" value="C-N_Hydrolase"/>
</dbReference>
<dbReference type="OrthoDB" id="412018at2759"/>
<dbReference type="EMBL" id="QGMH01000003">
    <property type="protein sequence ID" value="TVY30904.1"/>
    <property type="molecule type" value="Genomic_DNA"/>
</dbReference>
<protein>
    <submittedName>
        <fullName evidence="3">Hydrolase</fullName>
    </submittedName>
</protein>
<keyword evidence="4" id="KW-1185">Reference proteome</keyword>
<dbReference type="AlphaFoldDB" id="A0A8H8RAC7"/>
<dbReference type="PANTHER" id="PTHR43674">
    <property type="entry name" value="NITRILASE C965.09-RELATED"/>
    <property type="match status" value="1"/>
</dbReference>
<dbReference type="PROSITE" id="PS50263">
    <property type="entry name" value="CN_HYDROLASE"/>
    <property type="match status" value="1"/>
</dbReference>
<evidence type="ECO:0000256" key="1">
    <source>
        <dbReference type="ARBA" id="ARBA00022801"/>
    </source>
</evidence>
<dbReference type="GO" id="GO:0016811">
    <property type="term" value="F:hydrolase activity, acting on carbon-nitrogen (but not peptide) bonds, in linear amides"/>
    <property type="evidence" value="ECO:0007669"/>
    <property type="project" value="TreeGrafter"/>
</dbReference>
<dbReference type="Gene3D" id="3.60.110.10">
    <property type="entry name" value="Carbon-nitrogen hydrolase"/>
    <property type="match status" value="1"/>
</dbReference>
<keyword evidence="1 3" id="KW-0378">Hydrolase</keyword>
<proteinExistence type="predicted"/>
<organism evidence="3 4">
    <name type="scientific">Lachnellula hyalina</name>
    <dbReference type="NCBI Taxonomy" id="1316788"/>
    <lineage>
        <taxon>Eukaryota</taxon>
        <taxon>Fungi</taxon>
        <taxon>Dikarya</taxon>
        <taxon>Ascomycota</taxon>
        <taxon>Pezizomycotina</taxon>
        <taxon>Leotiomycetes</taxon>
        <taxon>Helotiales</taxon>
        <taxon>Lachnaceae</taxon>
        <taxon>Lachnellula</taxon>
    </lineage>
</organism>
<reference evidence="3 4" key="1">
    <citation type="submission" date="2018-05" db="EMBL/GenBank/DDBJ databases">
        <title>Genome sequencing and assembly of the regulated plant pathogen Lachnellula willkommii and related sister species for the development of diagnostic species identification markers.</title>
        <authorList>
            <person name="Giroux E."/>
            <person name="Bilodeau G."/>
        </authorList>
    </citation>
    <scope>NUCLEOTIDE SEQUENCE [LARGE SCALE GENOMIC DNA]</scope>
    <source>
        <strain evidence="3 4">CBS 185.66</strain>
    </source>
</reference>
<accession>A0A8H8RAC7</accession>
<dbReference type="Proteomes" id="UP000431533">
    <property type="component" value="Unassembled WGS sequence"/>
</dbReference>
<dbReference type="CDD" id="cd07197">
    <property type="entry name" value="nitrilase"/>
    <property type="match status" value="1"/>
</dbReference>
<dbReference type="RefSeq" id="XP_031009688.1">
    <property type="nucleotide sequence ID" value="XM_031145790.1"/>
</dbReference>
<dbReference type="SUPFAM" id="SSF56317">
    <property type="entry name" value="Carbon-nitrogen hydrolase"/>
    <property type="match status" value="1"/>
</dbReference>